<dbReference type="EMBL" id="CAMXCT030002119">
    <property type="protein sequence ID" value="CAL4783137.1"/>
    <property type="molecule type" value="Genomic_DNA"/>
</dbReference>
<accession>A0A9P1G2V5</accession>
<protein>
    <submittedName>
        <fullName evidence="2">Uncharacterized protein</fullName>
    </submittedName>
</protein>
<gene>
    <name evidence="2" type="ORF">C1SCF055_LOCUS22351</name>
</gene>
<evidence type="ECO:0000256" key="1">
    <source>
        <dbReference type="SAM" id="MobiDB-lite"/>
    </source>
</evidence>
<name>A0A9P1G2V5_9DINO</name>
<reference evidence="3 4" key="2">
    <citation type="submission" date="2024-05" db="EMBL/GenBank/DDBJ databases">
        <authorList>
            <person name="Chen Y."/>
            <person name="Shah S."/>
            <person name="Dougan E. K."/>
            <person name="Thang M."/>
            <person name="Chan C."/>
        </authorList>
    </citation>
    <scope>NUCLEOTIDE SEQUENCE [LARGE SCALE GENOMIC DNA]</scope>
</reference>
<dbReference type="AlphaFoldDB" id="A0A9P1G2V5"/>
<dbReference type="EMBL" id="CAMXCT010002119">
    <property type="protein sequence ID" value="CAI3995825.1"/>
    <property type="molecule type" value="Genomic_DNA"/>
</dbReference>
<sequence>MRFSRLSADKQRPVAYHFLHLPPLYQCVLCSKEELHPFWQSGVPKRDQNLVHTESPSLSLKLSHIAKLTCFEKLVLDSHRLTRVTDSAFPAVAEDITVDPVEVAAPAEAAAEAAPLLAEDITLDDRSAELTAPAEVPERTTEDDVAEEPVKSPKAFPAVAEDITVDPFEVAAPAEAAAEAAPALAEDITLDDRSAELTAPAEVPERTTEDDVAEEPVKSPKAVPAVAEDITVDPFEVAAPAEAAAEAAPALAEDITLDDRSAELTAPAEVPESTTEDDVAEEPVKSPKAVPAVAEDITVDDPVEVAAPAEGERECRDVLYAMQSLGKDQNDSDAESTVASQGPTEVEDWFGEFAAFHREDYW</sequence>
<dbReference type="Proteomes" id="UP001152797">
    <property type="component" value="Unassembled WGS sequence"/>
</dbReference>
<evidence type="ECO:0000313" key="3">
    <source>
        <dbReference type="EMBL" id="CAL4783137.1"/>
    </source>
</evidence>
<feature type="region of interest" description="Disordered" evidence="1">
    <location>
        <begin position="323"/>
        <end position="344"/>
    </location>
</feature>
<keyword evidence="4" id="KW-1185">Reference proteome</keyword>
<feature type="region of interest" description="Disordered" evidence="1">
    <location>
        <begin position="256"/>
        <end position="299"/>
    </location>
</feature>
<comment type="caution">
    <text evidence="2">The sequence shown here is derived from an EMBL/GenBank/DDBJ whole genome shotgun (WGS) entry which is preliminary data.</text>
</comment>
<evidence type="ECO:0000313" key="4">
    <source>
        <dbReference type="Proteomes" id="UP001152797"/>
    </source>
</evidence>
<feature type="region of interest" description="Disordered" evidence="1">
    <location>
        <begin position="131"/>
        <end position="152"/>
    </location>
</feature>
<dbReference type="EMBL" id="CAMXCT020002119">
    <property type="protein sequence ID" value="CAL1149200.1"/>
    <property type="molecule type" value="Genomic_DNA"/>
</dbReference>
<evidence type="ECO:0000313" key="2">
    <source>
        <dbReference type="EMBL" id="CAI3995825.1"/>
    </source>
</evidence>
<feature type="region of interest" description="Disordered" evidence="1">
    <location>
        <begin position="197"/>
        <end position="225"/>
    </location>
</feature>
<proteinExistence type="predicted"/>
<reference evidence="2" key="1">
    <citation type="submission" date="2022-10" db="EMBL/GenBank/DDBJ databases">
        <authorList>
            <person name="Chen Y."/>
            <person name="Dougan E. K."/>
            <person name="Chan C."/>
            <person name="Rhodes N."/>
            <person name="Thang M."/>
        </authorList>
    </citation>
    <scope>NUCLEOTIDE SEQUENCE</scope>
</reference>
<organism evidence="2">
    <name type="scientific">Cladocopium goreaui</name>
    <dbReference type="NCBI Taxonomy" id="2562237"/>
    <lineage>
        <taxon>Eukaryota</taxon>
        <taxon>Sar</taxon>
        <taxon>Alveolata</taxon>
        <taxon>Dinophyceae</taxon>
        <taxon>Suessiales</taxon>
        <taxon>Symbiodiniaceae</taxon>
        <taxon>Cladocopium</taxon>
    </lineage>
</organism>